<dbReference type="SUPFAM" id="SSF69593">
    <property type="entry name" value="Glycerol-3-phosphate (1)-acyltransferase"/>
    <property type="match status" value="1"/>
</dbReference>
<evidence type="ECO:0000259" key="3">
    <source>
        <dbReference type="SMART" id="SM00563"/>
    </source>
</evidence>
<feature type="compositionally biased region" description="Low complexity" evidence="1">
    <location>
        <begin position="266"/>
        <end position="279"/>
    </location>
</feature>
<dbReference type="GO" id="GO:0003841">
    <property type="term" value="F:1-acylglycerol-3-phosphate O-acyltransferase activity"/>
    <property type="evidence" value="ECO:0007669"/>
    <property type="project" value="TreeGrafter"/>
</dbReference>
<evidence type="ECO:0000313" key="5">
    <source>
        <dbReference type="Proteomes" id="UP000663882"/>
    </source>
</evidence>
<dbReference type="OrthoDB" id="189226at2759"/>
<dbReference type="PANTHER" id="PTHR10983:SF24">
    <property type="entry name" value="1-ACYLGLYCEROL-3-PHOSPHATE O-ACYLTRANSFERASE 3, ISOFORM E-RELATED"/>
    <property type="match status" value="1"/>
</dbReference>
<keyword evidence="2" id="KW-0472">Membrane</keyword>
<feature type="transmembrane region" description="Helical" evidence="2">
    <location>
        <begin position="20"/>
        <end position="44"/>
    </location>
</feature>
<dbReference type="Proteomes" id="UP000663882">
    <property type="component" value="Unassembled WGS sequence"/>
</dbReference>
<protein>
    <recommendedName>
        <fullName evidence="3">Phospholipid/glycerol acyltransferase domain-containing protein</fullName>
    </recommendedName>
</protein>
<dbReference type="AlphaFoldDB" id="A0A814NDY7"/>
<dbReference type="InterPro" id="IPR002123">
    <property type="entry name" value="Plipid/glycerol_acylTrfase"/>
</dbReference>
<evidence type="ECO:0000313" key="4">
    <source>
        <dbReference type="EMBL" id="CAF1090951.1"/>
    </source>
</evidence>
<evidence type="ECO:0000256" key="1">
    <source>
        <dbReference type="SAM" id="MobiDB-lite"/>
    </source>
</evidence>
<gene>
    <name evidence="4" type="ORF">RFH988_LOCUS18797</name>
</gene>
<reference evidence="4" key="1">
    <citation type="submission" date="2021-02" db="EMBL/GenBank/DDBJ databases">
        <authorList>
            <person name="Nowell W R."/>
        </authorList>
    </citation>
    <scope>NUCLEOTIDE SEQUENCE</scope>
</reference>
<feature type="region of interest" description="Disordered" evidence="1">
    <location>
        <begin position="261"/>
        <end position="291"/>
    </location>
</feature>
<keyword evidence="2" id="KW-1133">Transmembrane helix</keyword>
<proteinExistence type="predicted"/>
<organism evidence="4 5">
    <name type="scientific">Rotaria sordida</name>
    <dbReference type="NCBI Taxonomy" id="392033"/>
    <lineage>
        <taxon>Eukaryota</taxon>
        <taxon>Metazoa</taxon>
        <taxon>Spiralia</taxon>
        <taxon>Gnathifera</taxon>
        <taxon>Rotifera</taxon>
        <taxon>Eurotatoria</taxon>
        <taxon>Bdelloidea</taxon>
        <taxon>Philodinida</taxon>
        <taxon>Philodinidae</taxon>
        <taxon>Rotaria</taxon>
    </lineage>
</organism>
<name>A0A814NDY7_9BILA</name>
<evidence type="ECO:0000256" key="2">
    <source>
        <dbReference type="SAM" id="Phobius"/>
    </source>
</evidence>
<accession>A0A814NDY7</accession>
<dbReference type="SMART" id="SM00563">
    <property type="entry name" value="PlsC"/>
    <property type="match status" value="1"/>
</dbReference>
<comment type="caution">
    <text evidence="4">The sequence shown here is derived from an EMBL/GenBank/DDBJ whole genome shotgun (WGS) entry which is preliminary data.</text>
</comment>
<keyword evidence="2" id="KW-0812">Transmembrane</keyword>
<sequence>MKFDRKFLNTIQSLLPVQIFLCYCFVISSLIVNFAQLLICIFIWPFSKQIYRRINYYLGTLLWSQLTFLYSWWADSNVTVYVDPQDLKHLQHEYSIILVNHRYEIDWLLGLVVVQELALLGGLKIVGKRSLSLIPILGWSWFFSESIFLRRIWESDKKVLEHHIRQLLNGYPDNYYFSFLMACEGTRFTEPKRLESMKYAREKNLPELKYHILPRTRGSTVVLVFEAPDNLVFNVKPGDPIKLGQSLCDLDRQNDIDVQDIKQDGNTSSTLSTEETQSSNEEDENLNIENEEKNIDRELLIDTVALDAAIVDADAIANTDVITDQEVKLNITDE</sequence>
<dbReference type="PANTHER" id="PTHR10983">
    <property type="entry name" value="1-ACYLGLYCEROL-3-PHOSPHATE ACYLTRANSFERASE-RELATED"/>
    <property type="match status" value="1"/>
</dbReference>
<feature type="domain" description="Phospholipid/glycerol acyltransferase" evidence="3">
    <location>
        <begin position="95"/>
        <end position="220"/>
    </location>
</feature>
<dbReference type="CDD" id="cd07990">
    <property type="entry name" value="LPLAT_LCLAT1-like"/>
    <property type="match status" value="1"/>
</dbReference>
<dbReference type="EMBL" id="CAJNOO010001074">
    <property type="protein sequence ID" value="CAF1090951.1"/>
    <property type="molecule type" value="Genomic_DNA"/>
</dbReference>
<dbReference type="Pfam" id="PF01553">
    <property type="entry name" value="Acyltransferase"/>
    <property type="match status" value="1"/>
</dbReference>
<dbReference type="GO" id="GO:0012505">
    <property type="term" value="C:endomembrane system"/>
    <property type="evidence" value="ECO:0007669"/>
    <property type="project" value="TreeGrafter"/>
</dbReference>